<evidence type="ECO:0000313" key="1">
    <source>
        <dbReference type="EMBL" id="PJE60664.1"/>
    </source>
</evidence>
<proteinExistence type="predicted"/>
<dbReference type="SUPFAM" id="SSF50447">
    <property type="entry name" value="Translation proteins"/>
    <property type="match status" value="1"/>
</dbReference>
<dbReference type="InterPro" id="IPR009000">
    <property type="entry name" value="Transl_B-barrel_sf"/>
</dbReference>
<dbReference type="AlphaFoldDB" id="A0A2M8KL85"/>
<accession>A0A2M8KL85</accession>
<comment type="caution">
    <text evidence="1">The sequence shown here is derived from an EMBL/GenBank/DDBJ whole genome shotgun (WGS) entry which is preliminary data.</text>
</comment>
<reference evidence="2" key="1">
    <citation type="submission" date="2017-09" db="EMBL/GenBank/DDBJ databases">
        <title>Depth-based differentiation of microbial function through sediment-hosted aquifers and enrichment of novel symbionts in the deep terrestrial subsurface.</title>
        <authorList>
            <person name="Probst A.J."/>
            <person name="Ladd B."/>
            <person name="Jarett J.K."/>
            <person name="Geller-Mcgrath D.E."/>
            <person name="Sieber C.M.K."/>
            <person name="Emerson J.B."/>
            <person name="Anantharaman K."/>
            <person name="Thomas B.C."/>
            <person name="Malmstrom R."/>
            <person name="Stieglmeier M."/>
            <person name="Klingl A."/>
            <person name="Woyke T."/>
            <person name="Ryan C.M."/>
            <person name="Banfield J.F."/>
        </authorList>
    </citation>
    <scope>NUCLEOTIDE SEQUENCE [LARGE SCALE GENOMIC DNA]</scope>
</reference>
<keyword evidence="1" id="KW-0648">Protein biosynthesis</keyword>
<dbReference type="EMBL" id="PFEB01000037">
    <property type="protein sequence ID" value="PJE60664.1"/>
    <property type="molecule type" value="Genomic_DNA"/>
</dbReference>
<name>A0A2M8KL85_9BACT</name>
<evidence type="ECO:0000313" key="2">
    <source>
        <dbReference type="Proteomes" id="UP000231434"/>
    </source>
</evidence>
<dbReference type="GO" id="GO:0003746">
    <property type="term" value="F:translation elongation factor activity"/>
    <property type="evidence" value="ECO:0007669"/>
    <property type="project" value="UniProtKB-KW"/>
</dbReference>
<organism evidence="1 2">
    <name type="scientific">Candidatus Roizmanbacteria bacterium CG10_big_fil_rev_8_21_14_0_10_36_26</name>
    <dbReference type="NCBI Taxonomy" id="1974851"/>
    <lineage>
        <taxon>Bacteria</taxon>
        <taxon>Candidatus Roizmaniibacteriota</taxon>
    </lineage>
</organism>
<gene>
    <name evidence="1" type="ORF">COU86_03060</name>
</gene>
<dbReference type="Proteomes" id="UP000231434">
    <property type="component" value="Unassembled WGS sequence"/>
</dbReference>
<sequence>MADKGKKVGVVTHFYNKIGVGIVKFNQAVKIGASLHFKGHATDFKQTISDMEFDHKKIQAAKKGQEVGIKLDQRVRNNDEVGLVE</sequence>
<keyword evidence="1" id="KW-0251">Elongation factor</keyword>
<protein>
    <submittedName>
        <fullName evidence="1">Translation elongation factor-like protein</fullName>
    </submittedName>
</protein>